<feature type="chain" id="PRO_5012600887" evidence="1">
    <location>
        <begin position="26"/>
        <end position="66"/>
    </location>
</feature>
<evidence type="ECO:0000256" key="1">
    <source>
        <dbReference type="SAM" id="SignalP"/>
    </source>
</evidence>
<sequence length="66" mass="7383">MYNKITRSAYIVLLVFSSLCMKANATQSSNLIETTGTAELKVKPNTAKIFISIESNQNIKDDAKKW</sequence>
<dbReference type="AlphaFoldDB" id="A0A220VGS4"/>
<keyword evidence="3" id="KW-1185">Reference proteome</keyword>
<accession>A0A220VGS4</accession>
<protein>
    <submittedName>
        <fullName evidence="2">Uncharacterized protein</fullName>
    </submittedName>
</protein>
<reference evidence="2 3" key="1">
    <citation type="journal article" date="2016" name="Int. J. Syst. Evol. Microbiol.">
        <title>Paraphotobacterium marinum gen. nov., sp. nov., a member of the family Vibrionaceae, isolated from surface seawater.</title>
        <authorList>
            <person name="Huang Z."/>
            <person name="Dong C."/>
            <person name="Shao Z."/>
        </authorList>
    </citation>
    <scope>NUCLEOTIDE SEQUENCE [LARGE SCALE GENOMIC DNA]</scope>
    <source>
        <strain evidence="2 3">NSCS20N07D</strain>
    </source>
</reference>
<dbReference type="Proteomes" id="UP000242175">
    <property type="component" value="Chromosome small"/>
</dbReference>
<name>A0A220VGS4_9GAMM</name>
<organism evidence="2 3">
    <name type="scientific">Paraphotobacterium marinum</name>
    <dbReference type="NCBI Taxonomy" id="1755811"/>
    <lineage>
        <taxon>Bacteria</taxon>
        <taxon>Pseudomonadati</taxon>
        <taxon>Pseudomonadota</taxon>
        <taxon>Gammaproteobacteria</taxon>
        <taxon>Vibrionales</taxon>
        <taxon>Vibrionaceae</taxon>
        <taxon>Paraphotobacterium</taxon>
    </lineage>
</organism>
<dbReference type="KEGG" id="pmai:CF386_10665"/>
<keyword evidence="1" id="KW-0732">Signal</keyword>
<gene>
    <name evidence="2" type="ORF">CF386_10665</name>
</gene>
<feature type="signal peptide" evidence="1">
    <location>
        <begin position="1"/>
        <end position="25"/>
    </location>
</feature>
<evidence type="ECO:0000313" key="3">
    <source>
        <dbReference type="Proteomes" id="UP000242175"/>
    </source>
</evidence>
<dbReference type="EMBL" id="CP022356">
    <property type="protein sequence ID" value="ASK79511.1"/>
    <property type="molecule type" value="Genomic_DNA"/>
</dbReference>
<proteinExistence type="predicted"/>
<dbReference type="RefSeq" id="WP_089074419.1">
    <property type="nucleotide sequence ID" value="NZ_CP022356.1"/>
</dbReference>
<evidence type="ECO:0000313" key="2">
    <source>
        <dbReference type="EMBL" id="ASK79511.1"/>
    </source>
</evidence>